<comment type="similarity">
    <text evidence="2 9">Belongs to the TIM21 family.</text>
</comment>
<keyword evidence="5" id="KW-0809">Transit peptide</keyword>
<proteinExistence type="inferred from homology"/>
<evidence type="ECO:0000256" key="2">
    <source>
        <dbReference type="ARBA" id="ARBA00010867"/>
    </source>
</evidence>
<evidence type="ECO:0000256" key="9">
    <source>
        <dbReference type="RuleBase" id="RU367142"/>
    </source>
</evidence>
<name>A0A165UGE7_9APHY</name>
<evidence type="ECO:0000256" key="6">
    <source>
        <dbReference type="ARBA" id="ARBA00022989"/>
    </source>
</evidence>
<gene>
    <name evidence="10" type="ORF">DAEQUDRAFT_659963</name>
</gene>
<evidence type="ECO:0000256" key="5">
    <source>
        <dbReference type="ARBA" id="ARBA00022946"/>
    </source>
</evidence>
<dbReference type="Pfam" id="PF08294">
    <property type="entry name" value="TIM21"/>
    <property type="match status" value="1"/>
</dbReference>
<dbReference type="STRING" id="1314783.A0A165UGE7"/>
<comment type="function">
    <text evidence="9">Essential component of the TIM23 complex, a complex that mediates the translocation of transit peptide-containing proteins across the mitochondrial inner membrane.</text>
</comment>
<reference evidence="10 11" key="1">
    <citation type="journal article" date="2016" name="Mol. Biol. Evol.">
        <title>Comparative Genomics of Early-Diverging Mushroom-Forming Fungi Provides Insights into the Origins of Lignocellulose Decay Capabilities.</title>
        <authorList>
            <person name="Nagy L.G."/>
            <person name="Riley R."/>
            <person name="Tritt A."/>
            <person name="Adam C."/>
            <person name="Daum C."/>
            <person name="Floudas D."/>
            <person name="Sun H."/>
            <person name="Yadav J.S."/>
            <person name="Pangilinan J."/>
            <person name="Larsson K.H."/>
            <person name="Matsuura K."/>
            <person name="Barry K."/>
            <person name="Labutti K."/>
            <person name="Kuo R."/>
            <person name="Ohm R.A."/>
            <person name="Bhattacharya S.S."/>
            <person name="Shirouzu T."/>
            <person name="Yoshinaga Y."/>
            <person name="Martin F.M."/>
            <person name="Grigoriev I.V."/>
            <person name="Hibbett D.S."/>
        </authorList>
    </citation>
    <scope>NUCLEOTIDE SEQUENCE [LARGE SCALE GENOMIC DNA]</scope>
    <source>
        <strain evidence="10 11">L-15889</strain>
    </source>
</reference>
<dbReference type="EMBL" id="KV429032">
    <property type="protein sequence ID" value="KZT74874.1"/>
    <property type="molecule type" value="Genomic_DNA"/>
</dbReference>
<keyword evidence="8 9" id="KW-0472">Membrane</keyword>
<evidence type="ECO:0000256" key="1">
    <source>
        <dbReference type="ARBA" id="ARBA00004304"/>
    </source>
</evidence>
<dbReference type="Proteomes" id="UP000076727">
    <property type="component" value="Unassembled WGS sequence"/>
</dbReference>
<feature type="transmembrane region" description="Helical" evidence="9">
    <location>
        <begin position="85"/>
        <end position="103"/>
    </location>
</feature>
<evidence type="ECO:0000256" key="8">
    <source>
        <dbReference type="ARBA" id="ARBA00023136"/>
    </source>
</evidence>
<dbReference type="PANTHER" id="PTHR13032:SF6">
    <property type="entry name" value="MITOCHONDRIAL IMPORT INNER MEMBRANE TRANSLOCASE SUBUNIT TIM21"/>
    <property type="match status" value="1"/>
</dbReference>
<dbReference type="AlphaFoldDB" id="A0A165UGE7"/>
<protein>
    <recommendedName>
        <fullName evidence="3 9">Mitochondrial import inner membrane translocase subunit Tim21</fullName>
    </recommendedName>
</protein>
<keyword evidence="9" id="KW-0813">Transport</keyword>
<dbReference type="OrthoDB" id="436405at2759"/>
<dbReference type="Gene3D" id="3.10.450.320">
    <property type="entry name" value="Mitochondrial import inner membrane translocase subunit Tim21"/>
    <property type="match status" value="1"/>
</dbReference>
<evidence type="ECO:0000256" key="3">
    <source>
        <dbReference type="ARBA" id="ARBA00020726"/>
    </source>
</evidence>
<organism evidence="10 11">
    <name type="scientific">Daedalea quercina L-15889</name>
    <dbReference type="NCBI Taxonomy" id="1314783"/>
    <lineage>
        <taxon>Eukaryota</taxon>
        <taxon>Fungi</taxon>
        <taxon>Dikarya</taxon>
        <taxon>Basidiomycota</taxon>
        <taxon>Agaricomycotina</taxon>
        <taxon>Agaricomycetes</taxon>
        <taxon>Polyporales</taxon>
        <taxon>Fomitopsis</taxon>
    </lineage>
</organism>
<sequence length="354" mass="38968">MKTRPSHLRIAICRSYATHNDRVAASSLLSSALEQKQRETRGEDYVGPFQLGLIPPTPRGGGNTKKWSELSTAGKVARTTARTTNLAVILVGAGLSAVLIYALTSELFSKNSATVLYGQACNKIKASPALARYLQGPLVFHNNPPSLARPRHRNHHVSSQVVVDSTGKEHMLLHFYLQARPPGSKPYDEGSEDASYTDKAAAWVKRTASTVSDLTVDELVEKAKARVKTTTDSAKELFRFLSGDPLPQPQQDQPVKEQAIAEKEEKGWTSSFTGLFSGLRGTSKGSTESRDTTDGNTYAEGEAHADLILDDDGYYKFRYLFVDVPNSRSWSSKRIFIERSTGVRDNEPIMTWSS</sequence>
<keyword evidence="7 9" id="KW-0496">Mitochondrion</keyword>
<evidence type="ECO:0000313" key="10">
    <source>
        <dbReference type="EMBL" id="KZT74874.1"/>
    </source>
</evidence>
<dbReference type="PANTHER" id="PTHR13032">
    <property type="entry name" value="MITOCHONDRIAL IMPORT INNER MEMBRANE TRANSLOCASE SUBUNIT TIM21"/>
    <property type="match status" value="1"/>
</dbReference>
<keyword evidence="11" id="KW-1185">Reference proteome</keyword>
<dbReference type="InterPro" id="IPR013261">
    <property type="entry name" value="Tim21"/>
</dbReference>
<keyword evidence="9" id="KW-0999">Mitochondrion inner membrane</keyword>
<accession>A0A165UGE7</accession>
<evidence type="ECO:0000256" key="4">
    <source>
        <dbReference type="ARBA" id="ARBA00022692"/>
    </source>
</evidence>
<comment type="subunit">
    <text evidence="9">Component of the TIM23 complex.</text>
</comment>
<keyword evidence="6 9" id="KW-1133">Transmembrane helix</keyword>
<keyword evidence="4 9" id="KW-0812">Transmembrane</keyword>
<keyword evidence="9" id="KW-0653">Protein transport</keyword>
<evidence type="ECO:0000256" key="7">
    <source>
        <dbReference type="ARBA" id="ARBA00023128"/>
    </source>
</evidence>
<keyword evidence="9" id="KW-0811">Translocation</keyword>
<comment type="subcellular location">
    <subcellularLocation>
        <location evidence="9">Mitochondrion inner membrane</location>
        <topology evidence="9">Single-pass membrane protein</topology>
    </subcellularLocation>
    <subcellularLocation>
        <location evidence="1">Mitochondrion membrane</location>
        <topology evidence="1">Single-pass membrane protein</topology>
    </subcellularLocation>
</comment>
<dbReference type="InterPro" id="IPR038552">
    <property type="entry name" value="Tim21_IMS_sf"/>
</dbReference>
<dbReference type="GO" id="GO:0030150">
    <property type="term" value="P:protein import into mitochondrial matrix"/>
    <property type="evidence" value="ECO:0007669"/>
    <property type="project" value="UniProtKB-UniRule"/>
</dbReference>
<evidence type="ECO:0000313" key="11">
    <source>
        <dbReference type="Proteomes" id="UP000076727"/>
    </source>
</evidence>
<dbReference type="GO" id="GO:0005744">
    <property type="term" value="C:TIM23 mitochondrial import inner membrane translocase complex"/>
    <property type="evidence" value="ECO:0007669"/>
    <property type="project" value="UniProtKB-UniRule"/>
</dbReference>